<gene>
    <name evidence="3" type="ORF">I9W95_11200</name>
</gene>
<dbReference type="PROSITE" id="PS50234">
    <property type="entry name" value="VWFA"/>
    <property type="match status" value="1"/>
</dbReference>
<feature type="chain" id="PRO_5046230048" evidence="1">
    <location>
        <begin position="26"/>
        <end position="221"/>
    </location>
</feature>
<protein>
    <submittedName>
        <fullName evidence="3">VWA domain-containing protein</fullName>
    </submittedName>
</protein>
<feature type="domain" description="VWFA" evidence="2">
    <location>
        <begin position="31"/>
        <end position="221"/>
    </location>
</feature>
<dbReference type="EMBL" id="JAEDAH010000058">
    <property type="protein sequence ID" value="MCA6064172.1"/>
    <property type="molecule type" value="Genomic_DNA"/>
</dbReference>
<evidence type="ECO:0000313" key="4">
    <source>
        <dbReference type="Proteomes" id="UP000714380"/>
    </source>
</evidence>
<feature type="signal peptide" evidence="1">
    <location>
        <begin position="1"/>
        <end position="25"/>
    </location>
</feature>
<dbReference type="RefSeq" id="WP_225674890.1">
    <property type="nucleotide sequence ID" value="NZ_JAEDAH010000058.1"/>
</dbReference>
<dbReference type="Proteomes" id="UP000714380">
    <property type="component" value="Unassembled WGS sequence"/>
</dbReference>
<proteinExistence type="predicted"/>
<dbReference type="InterPro" id="IPR036465">
    <property type="entry name" value="vWFA_dom_sf"/>
</dbReference>
<dbReference type="PROSITE" id="PS51257">
    <property type="entry name" value="PROKAR_LIPOPROTEIN"/>
    <property type="match status" value="1"/>
</dbReference>
<sequence length="221" mass="24444">MKPLAKLIATAALPLSLLLSGCSEPAPKNKAVYLLIDTSGTYTQELNKAQAILNYLLANLDSGDSIAVARIDSGSFSEKDIIAKTTFDVRPSTANDQKRQFKLAMDTFADNLKHGSANTDITGGVLQATQYLNETGAGEKYVLIFSDLEEDLPDDHVRDFPISLDNIHVVALNVTKLRSDNIDPRDYLNRLDNWQHRVVEGGGDWRVINDLERMERLIAVN</sequence>
<keyword evidence="4" id="KW-1185">Reference proteome</keyword>
<reference evidence="3 4" key="1">
    <citation type="submission" date="2020-12" db="EMBL/GenBank/DDBJ databases">
        <title>Novel Thalassolituus-related marine hydrocarbonoclastic bacteria mediated algae-derived hydrocarbons mineralization in twilight zone of the northern South China Sea.</title>
        <authorList>
            <person name="Dong C."/>
        </authorList>
    </citation>
    <scope>NUCLEOTIDE SEQUENCE [LARGE SCALE GENOMIC DNA]</scope>
    <source>
        <strain evidence="3 4">IMCC1826</strain>
    </source>
</reference>
<accession>A0ABS7ZSP4</accession>
<evidence type="ECO:0000259" key="2">
    <source>
        <dbReference type="PROSITE" id="PS50234"/>
    </source>
</evidence>
<comment type="caution">
    <text evidence="3">The sequence shown here is derived from an EMBL/GenBank/DDBJ whole genome shotgun (WGS) entry which is preliminary data.</text>
</comment>
<dbReference type="Gene3D" id="3.40.50.410">
    <property type="entry name" value="von Willebrand factor, type A domain"/>
    <property type="match status" value="1"/>
</dbReference>
<dbReference type="SUPFAM" id="SSF53300">
    <property type="entry name" value="vWA-like"/>
    <property type="match status" value="1"/>
</dbReference>
<keyword evidence="1" id="KW-0732">Signal</keyword>
<evidence type="ECO:0000256" key="1">
    <source>
        <dbReference type="SAM" id="SignalP"/>
    </source>
</evidence>
<dbReference type="InterPro" id="IPR002035">
    <property type="entry name" value="VWF_A"/>
</dbReference>
<organism evidence="3 4">
    <name type="scientific">Thalassolituus marinus</name>
    <dbReference type="NCBI Taxonomy" id="671053"/>
    <lineage>
        <taxon>Bacteria</taxon>
        <taxon>Pseudomonadati</taxon>
        <taxon>Pseudomonadota</taxon>
        <taxon>Gammaproteobacteria</taxon>
        <taxon>Oceanospirillales</taxon>
        <taxon>Oceanospirillaceae</taxon>
        <taxon>Thalassolituus</taxon>
    </lineage>
</organism>
<evidence type="ECO:0000313" key="3">
    <source>
        <dbReference type="EMBL" id="MCA6064172.1"/>
    </source>
</evidence>
<name>A0ABS7ZSP4_9GAMM</name>